<proteinExistence type="predicted"/>
<protein>
    <submittedName>
        <fullName evidence="2">Uncharacterized protein</fullName>
    </submittedName>
</protein>
<name>A0ABV0PW35_9TELE</name>
<sequence length="151" mass="17361">MPAFLLVIKVRISKKKKNSNIFLSPQNVLVKVSFLKQTDQFQEYTKLCSIYNRLICSGMTPGICADGVQEVDGKCSKMHAVSPECTEETQEALASKQLRPKDEDCNDKHNRRRHSTLIHRDHSNTHPKPVNRHLISASWFFFFYSLTSDSF</sequence>
<feature type="region of interest" description="Disordered" evidence="1">
    <location>
        <begin position="96"/>
        <end position="125"/>
    </location>
</feature>
<comment type="caution">
    <text evidence="2">The sequence shown here is derived from an EMBL/GenBank/DDBJ whole genome shotgun (WGS) entry which is preliminary data.</text>
</comment>
<evidence type="ECO:0000256" key="1">
    <source>
        <dbReference type="SAM" id="MobiDB-lite"/>
    </source>
</evidence>
<organism evidence="2 3">
    <name type="scientific">Goodea atripinnis</name>
    <dbReference type="NCBI Taxonomy" id="208336"/>
    <lineage>
        <taxon>Eukaryota</taxon>
        <taxon>Metazoa</taxon>
        <taxon>Chordata</taxon>
        <taxon>Craniata</taxon>
        <taxon>Vertebrata</taxon>
        <taxon>Euteleostomi</taxon>
        <taxon>Actinopterygii</taxon>
        <taxon>Neopterygii</taxon>
        <taxon>Teleostei</taxon>
        <taxon>Neoteleostei</taxon>
        <taxon>Acanthomorphata</taxon>
        <taxon>Ovalentaria</taxon>
        <taxon>Atherinomorphae</taxon>
        <taxon>Cyprinodontiformes</taxon>
        <taxon>Goodeidae</taxon>
        <taxon>Goodea</taxon>
    </lineage>
</organism>
<feature type="compositionally biased region" description="Basic and acidic residues" evidence="1">
    <location>
        <begin position="99"/>
        <end position="108"/>
    </location>
</feature>
<evidence type="ECO:0000313" key="3">
    <source>
        <dbReference type="Proteomes" id="UP001476798"/>
    </source>
</evidence>
<keyword evidence="3" id="KW-1185">Reference proteome</keyword>
<evidence type="ECO:0000313" key="2">
    <source>
        <dbReference type="EMBL" id="MEQ2187709.1"/>
    </source>
</evidence>
<dbReference type="Proteomes" id="UP001476798">
    <property type="component" value="Unassembled WGS sequence"/>
</dbReference>
<dbReference type="EMBL" id="JAHRIO010090330">
    <property type="protein sequence ID" value="MEQ2187709.1"/>
    <property type="molecule type" value="Genomic_DNA"/>
</dbReference>
<gene>
    <name evidence="2" type="ORF">GOODEAATRI_007361</name>
</gene>
<accession>A0ABV0PW35</accession>
<reference evidence="2 3" key="1">
    <citation type="submission" date="2021-06" db="EMBL/GenBank/DDBJ databases">
        <authorList>
            <person name="Palmer J.M."/>
        </authorList>
    </citation>
    <scope>NUCLEOTIDE SEQUENCE [LARGE SCALE GENOMIC DNA]</scope>
    <source>
        <strain evidence="2 3">GA_2019</strain>
        <tissue evidence="2">Muscle</tissue>
    </source>
</reference>